<reference evidence="1" key="1">
    <citation type="journal article" date="2020" name="G3 (Bethesda)">
        <title>High-Quality Assemblies for Three Invasive Social Wasps from the &lt;i&gt;Vespula&lt;/i&gt; Genus.</title>
        <authorList>
            <person name="Harrop T.W.R."/>
            <person name="Guhlin J."/>
            <person name="McLaughlin G.M."/>
            <person name="Permina E."/>
            <person name="Stockwell P."/>
            <person name="Gilligan J."/>
            <person name="Le Lec M.F."/>
            <person name="Gruber M.A.M."/>
            <person name="Quinn O."/>
            <person name="Lovegrove M."/>
            <person name="Duncan E.J."/>
            <person name="Remnant E.J."/>
            <person name="Van Eeckhoven J."/>
            <person name="Graham B."/>
            <person name="Knapp R.A."/>
            <person name="Langford K.W."/>
            <person name="Kronenberg Z."/>
            <person name="Press M.O."/>
            <person name="Eacker S.M."/>
            <person name="Wilson-Rankin E.E."/>
            <person name="Purcell J."/>
            <person name="Lester P.J."/>
            <person name="Dearden P.K."/>
        </authorList>
    </citation>
    <scope>NUCLEOTIDE SEQUENCE</scope>
    <source>
        <strain evidence="1">Volc-1</strain>
    </source>
</reference>
<accession>A0A834UG23</accession>
<dbReference type="Proteomes" id="UP000600918">
    <property type="component" value="Unassembled WGS sequence"/>
</dbReference>
<dbReference type="AlphaFoldDB" id="A0A834UG23"/>
<evidence type="ECO:0000313" key="2">
    <source>
        <dbReference type="Proteomes" id="UP000600918"/>
    </source>
</evidence>
<name>A0A834UG23_VESPE</name>
<dbReference type="EMBL" id="JACSDY010000001">
    <property type="protein sequence ID" value="KAF7438291.1"/>
    <property type="molecule type" value="Genomic_DNA"/>
</dbReference>
<comment type="caution">
    <text evidence="1">The sequence shown here is derived from an EMBL/GenBank/DDBJ whole genome shotgun (WGS) entry which is preliminary data.</text>
</comment>
<organism evidence="1 2">
    <name type="scientific">Vespula pensylvanica</name>
    <name type="common">Western yellow jacket</name>
    <name type="synonym">Wasp</name>
    <dbReference type="NCBI Taxonomy" id="30213"/>
    <lineage>
        <taxon>Eukaryota</taxon>
        <taxon>Metazoa</taxon>
        <taxon>Ecdysozoa</taxon>
        <taxon>Arthropoda</taxon>
        <taxon>Hexapoda</taxon>
        <taxon>Insecta</taxon>
        <taxon>Pterygota</taxon>
        <taxon>Neoptera</taxon>
        <taxon>Endopterygota</taxon>
        <taxon>Hymenoptera</taxon>
        <taxon>Apocrita</taxon>
        <taxon>Aculeata</taxon>
        <taxon>Vespoidea</taxon>
        <taxon>Vespidae</taxon>
        <taxon>Vespinae</taxon>
        <taxon>Vespula</taxon>
    </lineage>
</organism>
<keyword evidence="2" id="KW-1185">Reference proteome</keyword>
<evidence type="ECO:0000313" key="1">
    <source>
        <dbReference type="EMBL" id="KAF7438291.1"/>
    </source>
</evidence>
<gene>
    <name evidence="1" type="ORF">H0235_000682</name>
</gene>
<protein>
    <submittedName>
        <fullName evidence="1">Uncharacterized protein</fullName>
    </submittedName>
</protein>
<sequence length="107" mass="11549">MNGEYETKAFLPNDPWCHSRGVDGIGGDGGDGSGGGVWNLKVSYRKSADVCRDENLNCCRHETSCLPNAGPMMLKNTNSTNNVRSVIGTTGYRRSPTTFLADTYPGE</sequence>
<proteinExistence type="predicted"/>